<keyword evidence="1" id="KW-1133">Transmembrane helix</keyword>
<feature type="transmembrane region" description="Helical" evidence="1">
    <location>
        <begin position="47"/>
        <end position="68"/>
    </location>
</feature>
<evidence type="ECO:0000256" key="2">
    <source>
        <dbReference type="SAM" id="SignalP"/>
    </source>
</evidence>
<keyword evidence="2" id="KW-0732">Signal</keyword>
<proteinExistence type="predicted"/>
<sequence length="112" mass="12391">MTRKIIPHAVSLLILFAPSVAFAKLTNPLGYDSLTEFLERILQLVVYIMVPIITLFIVYTGFLFVSSSGDPKKLQKAKEYFFWAVIGALIVLGAQALSMAIQATVDDLQRGL</sequence>
<dbReference type="InterPro" id="IPR043993">
    <property type="entry name" value="T4SS_pilin"/>
</dbReference>
<name>A0A1F6C2R3_9BACT</name>
<dbReference type="Proteomes" id="UP000178249">
    <property type="component" value="Unassembled WGS sequence"/>
</dbReference>
<dbReference type="EMBL" id="MFKP01000039">
    <property type="protein sequence ID" value="OGG43479.1"/>
    <property type="molecule type" value="Genomic_DNA"/>
</dbReference>
<feature type="transmembrane region" description="Helical" evidence="1">
    <location>
        <begin position="80"/>
        <end position="101"/>
    </location>
</feature>
<feature type="chain" id="PRO_5009523210" description="TrbC/VirB2 family protein" evidence="2">
    <location>
        <begin position="24"/>
        <end position="112"/>
    </location>
</feature>
<keyword evidence="1" id="KW-0812">Transmembrane</keyword>
<evidence type="ECO:0000256" key="1">
    <source>
        <dbReference type="SAM" id="Phobius"/>
    </source>
</evidence>
<evidence type="ECO:0000313" key="4">
    <source>
        <dbReference type="Proteomes" id="UP000178249"/>
    </source>
</evidence>
<comment type="caution">
    <text evidence="3">The sequence shown here is derived from an EMBL/GenBank/DDBJ whole genome shotgun (WGS) entry which is preliminary data.</text>
</comment>
<feature type="signal peptide" evidence="2">
    <location>
        <begin position="1"/>
        <end position="23"/>
    </location>
</feature>
<protein>
    <recommendedName>
        <fullName evidence="5">TrbC/VirB2 family protein</fullName>
    </recommendedName>
</protein>
<keyword evidence="1" id="KW-0472">Membrane</keyword>
<dbReference type="Pfam" id="PF18895">
    <property type="entry name" value="T4SS_pilin"/>
    <property type="match status" value="1"/>
</dbReference>
<reference evidence="3 4" key="1">
    <citation type="journal article" date="2016" name="Nat. Commun.">
        <title>Thousands of microbial genomes shed light on interconnected biogeochemical processes in an aquifer system.</title>
        <authorList>
            <person name="Anantharaman K."/>
            <person name="Brown C.T."/>
            <person name="Hug L.A."/>
            <person name="Sharon I."/>
            <person name="Castelle C.J."/>
            <person name="Probst A.J."/>
            <person name="Thomas B.C."/>
            <person name="Singh A."/>
            <person name="Wilkins M.J."/>
            <person name="Karaoz U."/>
            <person name="Brodie E.L."/>
            <person name="Williams K.H."/>
            <person name="Hubbard S.S."/>
            <person name="Banfield J.F."/>
        </authorList>
    </citation>
    <scope>NUCLEOTIDE SEQUENCE [LARGE SCALE GENOMIC DNA]</scope>
</reference>
<accession>A0A1F6C2R3</accession>
<organism evidence="3 4">
    <name type="scientific">Candidatus Kaiserbacteria bacterium RIFCSPHIGHO2_01_FULL_48_10</name>
    <dbReference type="NCBI Taxonomy" id="1798476"/>
    <lineage>
        <taxon>Bacteria</taxon>
        <taxon>Candidatus Kaiseribacteriota</taxon>
    </lineage>
</organism>
<evidence type="ECO:0000313" key="3">
    <source>
        <dbReference type="EMBL" id="OGG43479.1"/>
    </source>
</evidence>
<evidence type="ECO:0008006" key="5">
    <source>
        <dbReference type="Google" id="ProtNLM"/>
    </source>
</evidence>
<dbReference type="AlphaFoldDB" id="A0A1F6C2R3"/>
<gene>
    <name evidence="3" type="ORF">A2841_02550</name>
</gene>